<feature type="transmembrane region" description="Helical" evidence="1">
    <location>
        <begin position="6"/>
        <end position="25"/>
    </location>
</feature>
<reference evidence="2 3" key="1">
    <citation type="submission" date="2011-09" db="EMBL/GenBank/DDBJ databases">
        <title>Complete sequence of chromosome of Thioflavicoccus mobilis 8321.</title>
        <authorList>
            <consortium name="US DOE Joint Genome Institute"/>
            <person name="Lucas S."/>
            <person name="Han J."/>
            <person name="Lapidus A."/>
            <person name="Cheng J.-F."/>
            <person name="Goodwin L."/>
            <person name="Pitluck S."/>
            <person name="Peters L."/>
            <person name="Ovchinnikova G."/>
            <person name="Lu M."/>
            <person name="Detter J.C."/>
            <person name="Han C."/>
            <person name="Tapia R."/>
            <person name="Land M."/>
            <person name="Hauser L."/>
            <person name="Kyrpides N."/>
            <person name="Ivanova N."/>
            <person name="Pagani I."/>
            <person name="Vogl K."/>
            <person name="Liu Z."/>
            <person name="Imhoff J."/>
            <person name="Thiel V."/>
            <person name="Frigaard N.-U."/>
            <person name="Bryant D."/>
            <person name="Woyke T."/>
        </authorList>
    </citation>
    <scope>NUCLEOTIDE SEQUENCE [LARGE SCALE GENOMIC DNA]</scope>
    <source>
        <strain evidence="2 3">8321</strain>
    </source>
</reference>
<accession>L0GVR3</accession>
<dbReference type="OrthoDB" id="8850121at2"/>
<dbReference type="RefSeq" id="WP_015280200.1">
    <property type="nucleotide sequence ID" value="NC_019940.1"/>
</dbReference>
<dbReference type="AlphaFoldDB" id="L0GVR3"/>
<proteinExistence type="predicted"/>
<dbReference type="PATRIC" id="fig|765912.4.peg.1224"/>
<feature type="transmembrane region" description="Helical" evidence="1">
    <location>
        <begin position="72"/>
        <end position="93"/>
    </location>
</feature>
<dbReference type="HOGENOM" id="CLU_105710_1_0_6"/>
<keyword evidence="1" id="KW-1133">Transmembrane helix</keyword>
<dbReference type="InterPro" id="IPR032690">
    <property type="entry name" value="CarS"/>
</dbReference>
<keyword evidence="3" id="KW-1185">Reference proteome</keyword>
<dbReference type="STRING" id="765912.Thimo_1259"/>
<evidence type="ECO:0000256" key="1">
    <source>
        <dbReference type="SAM" id="Phobius"/>
    </source>
</evidence>
<feature type="transmembrane region" description="Helical" evidence="1">
    <location>
        <begin position="131"/>
        <end position="151"/>
    </location>
</feature>
<dbReference type="PANTHER" id="PTHR39650:SF1">
    <property type="entry name" value="CDP-ARCHAEOL SYNTHASE"/>
    <property type="match status" value="1"/>
</dbReference>
<dbReference type="Proteomes" id="UP000010816">
    <property type="component" value="Chromosome"/>
</dbReference>
<organism evidence="2 3">
    <name type="scientific">Thioflavicoccus mobilis 8321</name>
    <dbReference type="NCBI Taxonomy" id="765912"/>
    <lineage>
        <taxon>Bacteria</taxon>
        <taxon>Pseudomonadati</taxon>
        <taxon>Pseudomonadota</taxon>
        <taxon>Gammaproteobacteria</taxon>
        <taxon>Chromatiales</taxon>
        <taxon>Chromatiaceae</taxon>
        <taxon>Thioflavicoccus</taxon>
    </lineage>
</organism>
<name>L0GVR3_9GAMM</name>
<dbReference type="Pfam" id="PF01864">
    <property type="entry name" value="CarS-like"/>
    <property type="match status" value="1"/>
</dbReference>
<gene>
    <name evidence="2" type="ORF">Thimo_1259</name>
</gene>
<sequence>MSTQIELFVLIIVANGAPILLDNILGPRLRRPVDGGRVLRDGRRLLGGSVTVRGVVAAVALPAGLAPLLSQGVAVGVVIGLLAMVGDAASSWIKRRLGLASSARAIGLDQVPESLLPLLALAPALDLGWRDIVVIVAAFTAFDLIISRVLYRLGWRNRPH</sequence>
<protein>
    <submittedName>
        <fullName evidence="2">Putative integral membrane protein DUF46</fullName>
    </submittedName>
</protein>
<keyword evidence="1" id="KW-0812">Transmembrane</keyword>
<evidence type="ECO:0000313" key="3">
    <source>
        <dbReference type="Proteomes" id="UP000010816"/>
    </source>
</evidence>
<dbReference type="PANTHER" id="PTHR39650">
    <property type="entry name" value="CDP-ARCHAEOL SYNTHASE"/>
    <property type="match status" value="1"/>
</dbReference>
<dbReference type="EMBL" id="CP003051">
    <property type="protein sequence ID" value="AGA90056.1"/>
    <property type="molecule type" value="Genomic_DNA"/>
</dbReference>
<keyword evidence="1" id="KW-0472">Membrane</keyword>
<evidence type="ECO:0000313" key="2">
    <source>
        <dbReference type="EMBL" id="AGA90056.1"/>
    </source>
</evidence>
<dbReference type="KEGG" id="tmb:Thimo_1259"/>
<dbReference type="eggNOG" id="COG0575">
    <property type="taxonomic scope" value="Bacteria"/>
</dbReference>